<dbReference type="Proteomes" id="UP000292340">
    <property type="component" value="Unassembled WGS sequence"/>
</dbReference>
<evidence type="ECO:0000313" key="2">
    <source>
        <dbReference type="EMBL" id="RYN19841.1"/>
    </source>
</evidence>
<keyword evidence="5" id="KW-1185">Reference proteome</keyword>
<evidence type="ECO:0000313" key="5">
    <source>
        <dbReference type="Proteomes" id="UP000293195"/>
    </source>
</evidence>
<dbReference type="EMBL" id="PDXF01000029">
    <property type="protein sequence ID" value="RYN97403.1"/>
    <property type="molecule type" value="Genomic_DNA"/>
</dbReference>
<keyword evidence="1" id="KW-0732">Signal</keyword>
<sequence>MMSLLKFGAFGVVALCITLSQAVPTASAVDAALVPRNGCSGQGAGHCNLVMGGIPNGDTAITWTEATIYNNACRKLGDQGGLYPVKQGNAITSQLKYTVVLELLQEYGDVNYIGMCYAGYCYTGYFACSKDGSNFVTCAHSFPC</sequence>
<dbReference type="EMBL" id="PDXB01000040">
    <property type="protein sequence ID" value="RYN19841.1"/>
    <property type="molecule type" value="Genomic_DNA"/>
</dbReference>
<gene>
    <name evidence="2" type="ORF">AA0115_g10494</name>
    <name evidence="3" type="ORF">AA0119_g7462</name>
</gene>
<dbReference type="Proteomes" id="UP000293195">
    <property type="component" value="Unassembled WGS sequence"/>
</dbReference>
<name>A0AB37W6X3_9PLEO</name>
<protein>
    <submittedName>
        <fullName evidence="2">Uncharacterized protein</fullName>
    </submittedName>
</protein>
<comment type="caution">
    <text evidence="2">The sequence shown here is derived from an EMBL/GenBank/DDBJ whole genome shotgun (WGS) entry which is preliminary data.</text>
</comment>
<organism evidence="2 4">
    <name type="scientific">Alternaria tenuissima</name>
    <dbReference type="NCBI Taxonomy" id="119927"/>
    <lineage>
        <taxon>Eukaryota</taxon>
        <taxon>Fungi</taxon>
        <taxon>Dikarya</taxon>
        <taxon>Ascomycota</taxon>
        <taxon>Pezizomycotina</taxon>
        <taxon>Dothideomycetes</taxon>
        <taxon>Pleosporomycetidae</taxon>
        <taxon>Pleosporales</taxon>
        <taxon>Pleosporineae</taxon>
        <taxon>Pleosporaceae</taxon>
        <taxon>Alternaria</taxon>
        <taxon>Alternaria sect. Alternaria</taxon>
        <taxon>Alternaria alternata complex</taxon>
    </lineage>
</organism>
<proteinExistence type="predicted"/>
<reference evidence="2" key="1">
    <citation type="submission" date="2017-10" db="EMBL/GenBank/DDBJ databases">
        <authorList>
            <person name="Armitage A.D."/>
            <person name="Barbara D.J."/>
            <person name="Woodhall J.W."/>
            <person name="Sreenivasaprasad S."/>
            <person name="Lane C.R."/>
            <person name="Clarkson J.P."/>
            <person name="Harrison R.J."/>
        </authorList>
    </citation>
    <scope>NUCLEOTIDE SEQUENCE</scope>
    <source>
        <strain evidence="2">FERA 1164</strain>
        <strain evidence="3">FERA 635</strain>
    </source>
</reference>
<evidence type="ECO:0000313" key="3">
    <source>
        <dbReference type="EMBL" id="RYN97403.1"/>
    </source>
</evidence>
<evidence type="ECO:0000313" key="4">
    <source>
        <dbReference type="Proteomes" id="UP000292340"/>
    </source>
</evidence>
<feature type="chain" id="PRO_5044337290" evidence="1">
    <location>
        <begin position="23"/>
        <end position="144"/>
    </location>
</feature>
<dbReference type="AlphaFoldDB" id="A0AB37W6X3"/>
<evidence type="ECO:0000256" key="1">
    <source>
        <dbReference type="SAM" id="SignalP"/>
    </source>
</evidence>
<accession>A0AB37W6X3</accession>
<reference evidence="2" key="2">
    <citation type="journal article" date="2019" name="bioRxiv">
        <title>Genomics, evolutionary history and diagnostics of the Alternaria alternata species group including apple and Asian pear pathotypes.</title>
        <authorList>
            <person name="Armitage A.D."/>
            <person name="Cockerton H.M."/>
            <person name="Sreenivasaprasad S."/>
            <person name="Woodhall J.W."/>
            <person name="Lane C.R."/>
            <person name="Harrison R.J."/>
            <person name="Clarkson J.P."/>
        </authorList>
    </citation>
    <scope>NUCLEOTIDE SEQUENCE</scope>
    <source>
        <strain evidence="2">FERA 1164</strain>
        <strain evidence="3">FERA 635</strain>
    </source>
</reference>
<feature type="signal peptide" evidence="1">
    <location>
        <begin position="1"/>
        <end position="22"/>
    </location>
</feature>